<accession>A0A225ACE4</accession>
<dbReference type="OrthoDB" id="5412996at2759"/>
<dbReference type="RefSeq" id="XP_020118883.1">
    <property type="nucleotide sequence ID" value="XM_020267866.1"/>
</dbReference>
<dbReference type="SUPFAM" id="SSF56112">
    <property type="entry name" value="Protein kinase-like (PK-like)"/>
    <property type="match status" value="1"/>
</dbReference>
<evidence type="ECO:0000313" key="2">
    <source>
        <dbReference type="Proteomes" id="UP000214365"/>
    </source>
</evidence>
<dbReference type="PANTHER" id="PTHR21310">
    <property type="entry name" value="AMINOGLYCOSIDE PHOSPHOTRANSFERASE-RELATED-RELATED"/>
    <property type="match status" value="1"/>
</dbReference>
<proteinExistence type="predicted"/>
<dbReference type="InterPro" id="IPR011009">
    <property type="entry name" value="Kinase-like_dom_sf"/>
</dbReference>
<reference evidence="1 2" key="1">
    <citation type="submission" date="2015-06" db="EMBL/GenBank/DDBJ databases">
        <title>Talaromyces atroroseus IBT 11181 draft genome.</title>
        <authorList>
            <person name="Rasmussen K.B."/>
            <person name="Rasmussen S."/>
            <person name="Petersen B."/>
            <person name="Sicheritz-Ponten T."/>
            <person name="Mortensen U.H."/>
            <person name="Thrane U."/>
        </authorList>
    </citation>
    <scope>NUCLEOTIDE SEQUENCE [LARGE SCALE GENOMIC DNA]</scope>
    <source>
        <strain evidence="1 2">IBT 11181</strain>
    </source>
</reference>
<organism evidence="1 2">
    <name type="scientific">Talaromyces atroroseus</name>
    <dbReference type="NCBI Taxonomy" id="1441469"/>
    <lineage>
        <taxon>Eukaryota</taxon>
        <taxon>Fungi</taxon>
        <taxon>Dikarya</taxon>
        <taxon>Ascomycota</taxon>
        <taxon>Pezizomycotina</taxon>
        <taxon>Eurotiomycetes</taxon>
        <taxon>Eurotiomycetidae</taxon>
        <taxon>Eurotiales</taxon>
        <taxon>Trichocomaceae</taxon>
        <taxon>Talaromyces</taxon>
        <taxon>Talaromyces sect. Trachyspermi</taxon>
    </lineage>
</organism>
<dbReference type="Gene3D" id="3.90.1200.10">
    <property type="match status" value="1"/>
</dbReference>
<keyword evidence="2" id="KW-1185">Reference proteome</keyword>
<sequence length="353" mass="40863">MDGDEKVHREVITMQFIKIKTKIPVPSIITWGRAADNPLGLGPYIIMEFIDGLPLDEIVRQRTEDYGYTLRSDMEDRELETIFRQVANIYLELSSHNFPHIGALSNPSGTEVQPGPLSLEINEIESHGGIRVGHLSVALRLESTFRLLNKIYNTWSRSQILSTIRRTLATKYNYGPFKLICDDLRYGNILVNNKEELRIVAVLDWEWAYAAPYQCYFRLHVGYCSKDHQIRTVQIFSEEDDKRGVKTSMGVLMQQSLYDGKFWFHELVYSCFGFHEDVAWSSLRETLPDLDKVASVEDTKIQLFVEAKIKELQQCDLEWAAMKERIDKENAEFKAKLQRIREETGDLEISEVV</sequence>
<gene>
    <name evidence="1" type="ORF">UA08_05580</name>
</gene>
<comment type="caution">
    <text evidence="1">The sequence shown here is derived from an EMBL/GenBank/DDBJ whole genome shotgun (WGS) entry which is preliminary data.</text>
</comment>
<dbReference type="AlphaFoldDB" id="A0A225ACE4"/>
<dbReference type="Proteomes" id="UP000214365">
    <property type="component" value="Unassembled WGS sequence"/>
</dbReference>
<dbReference type="PANTHER" id="PTHR21310:SF37">
    <property type="entry name" value="AMINOGLYCOSIDE PHOSPHOTRANSFERASE DOMAIN-CONTAINING PROTEIN"/>
    <property type="match status" value="1"/>
</dbReference>
<dbReference type="EMBL" id="LFMY01000008">
    <property type="protein sequence ID" value="OKL58762.1"/>
    <property type="molecule type" value="Genomic_DNA"/>
</dbReference>
<name>A0A225ACE4_TALAT</name>
<protein>
    <submittedName>
        <fullName evidence="1">Uncharacterized protein</fullName>
    </submittedName>
</protein>
<evidence type="ECO:0000313" key="1">
    <source>
        <dbReference type="EMBL" id="OKL58762.1"/>
    </source>
</evidence>
<dbReference type="GeneID" id="31005336"/>
<dbReference type="InterPro" id="IPR051678">
    <property type="entry name" value="AGP_Transferase"/>
</dbReference>